<comment type="caution">
    <text evidence="11">The sequence shown here is derived from an EMBL/GenBank/DDBJ whole genome shotgun (WGS) entry which is preliminary data.</text>
</comment>
<dbReference type="SUPFAM" id="SSF161070">
    <property type="entry name" value="SNF-like"/>
    <property type="match status" value="1"/>
</dbReference>
<evidence type="ECO:0000256" key="6">
    <source>
        <dbReference type="ARBA" id="ARBA00022989"/>
    </source>
</evidence>
<evidence type="ECO:0000256" key="10">
    <source>
        <dbReference type="SAM" id="Phobius"/>
    </source>
</evidence>
<feature type="transmembrane region" description="Helical" evidence="10">
    <location>
        <begin position="120"/>
        <end position="145"/>
    </location>
</feature>
<feature type="transmembrane region" description="Helical" evidence="10">
    <location>
        <begin position="500"/>
        <end position="519"/>
    </location>
</feature>
<evidence type="ECO:0000256" key="7">
    <source>
        <dbReference type="ARBA" id="ARBA00023136"/>
    </source>
</evidence>
<comment type="similarity">
    <text evidence="2">Belongs to the sodium:neurotransmitter symporter (SNF) (TC 2.A.22) family.</text>
</comment>
<reference evidence="11" key="1">
    <citation type="journal article" date="2023" name="Genome Biol. Evol.">
        <title>Long-read-based Genome Assembly of Drosophila gunungcola Reveals Fewer Chemosensory Genes in Flower-breeding Species.</title>
        <authorList>
            <person name="Negi A."/>
            <person name="Liao B.Y."/>
            <person name="Yeh S.D."/>
        </authorList>
    </citation>
    <scope>NUCLEOTIDE SEQUENCE</scope>
    <source>
        <strain evidence="11">Sukarami</strain>
    </source>
</reference>
<dbReference type="GO" id="GO:0015375">
    <property type="term" value="F:glycine:sodium symporter activity"/>
    <property type="evidence" value="ECO:0007669"/>
    <property type="project" value="TreeGrafter"/>
</dbReference>
<evidence type="ECO:0000256" key="5">
    <source>
        <dbReference type="ARBA" id="ARBA00022847"/>
    </source>
</evidence>
<keyword evidence="12" id="KW-1185">Reference proteome</keyword>
<dbReference type="GO" id="GO:0005886">
    <property type="term" value="C:plasma membrane"/>
    <property type="evidence" value="ECO:0007669"/>
    <property type="project" value="TreeGrafter"/>
</dbReference>
<feature type="transmembrane region" description="Helical" evidence="10">
    <location>
        <begin position="252"/>
        <end position="272"/>
    </location>
</feature>
<keyword evidence="6 10" id="KW-1133">Transmembrane helix</keyword>
<protein>
    <recommendedName>
        <fullName evidence="13">Sodium- and chloride-dependent glycine transporter 1</fullName>
    </recommendedName>
</protein>
<name>A0A9Q0BT44_9MUSC</name>
<evidence type="ECO:0000256" key="1">
    <source>
        <dbReference type="ARBA" id="ARBA00004141"/>
    </source>
</evidence>
<feature type="transmembrane region" description="Helical" evidence="10">
    <location>
        <begin position="466"/>
        <end position="488"/>
    </location>
</feature>
<dbReference type="Pfam" id="PF00209">
    <property type="entry name" value="SNF"/>
    <property type="match status" value="1"/>
</dbReference>
<evidence type="ECO:0000256" key="4">
    <source>
        <dbReference type="ARBA" id="ARBA00022692"/>
    </source>
</evidence>
<comment type="subcellular location">
    <subcellularLocation>
        <location evidence="1">Membrane</location>
        <topology evidence="1">Multi-pass membrane protein</topology>
    </subcellularLocation>
</comment>
<dbReference type="InterPro" id="IPR037272">
    <property type="entry name" value="SNS_sf"/>
</dbReference>
<dbReference type="PROSITE" id="PS50267">
    <property type="entry name" value="NA_NEUROTRAN_SYMP_3"/>
    <property type="match status" value="1"/>
</dbReference>
<proteinExistence type="inferred from homology"/>
<keyword evidence="9" id="KW-1015">Disulfide bond</keyword>
<keyword evidence="5" id="KW-0769">Symport</keyword>
<feature type="transmembrane region" description="Helical" evidence="10">
    <location>
        <begin position="322"/>
        <end position="345"/>
    </location>
</feature>
<dbReference type="EMBL" id="JAMKOV010000002">
    <property type="protein sequence ID" value="KAI8042935.1"/>
    <property type="molecule type" value="Genomic_DNA"/>
</dbReference>
<feature type="transmembrane region" description="Helical" evidence="10">
    <location>
        <begin position="166"/>
        <end position="191"/>
    </location>
</feature>
<feature type="transmembrane region" description="Helical" evidence="10">
    <location>
        <begin position="366"/>
        <end position="386"/>
    </location>
</feature>
<sequence>MKGICGEQLNNCMLLGDCENSEHGAGLSGDFTGGGVEMESGNGMGGSLASAARRIRNRQVHSMAVRSGSAYDTLERPYRHDKSRGRWAKSADFYFASCTHAFSSLIFSELSTFGVLHGGWLLFIIAYLMGMFFYSLPIFLIQAFLGQFSSSGNISAFRVAPIFKGIGYAILMLNLGTLTYYSIGSVVPLIYTVNSLHKVIPWMSCNNTWNTKECSLHDNYDVDDYTVAPHSTVEFFRSAIASTEEGSGSLSISWSMLIGVLAIWLLVLAMLLKPVAFIGKTLRCSCVLMFGSFLAVFLYAVIHKRVSFDTLEYYWMPQLDSFTSVMATSRTALLMAGVALGPGWGSIITLSSYNSFRSDAERLSTWVCLTHITIGLMGLLCCNVAHDHFEDHVGMMPLHVDEKHHMQFLYLCFSYLFGRFTTTPNLWAVLFFGMIFLSEICALIIQMMNVLTALFDEFETLRSRRTTVICSLVLCLTASSVYFCTQLGFSQLTQLPNLAVFSHVFISGVLLLMTTWVYGRVRFQCDLQFMLGKTISSFKIFFIRFATPIFLGLCLFQLSFLLLRDKVDDVLIYVSQGLILLTAISYMVFKVSRTNGDWRQRLQQCLAPHDWHPVDADNRRFYEEIMGISEMLVIDANANTT</sequence>
<feature type="transmembrane region" description="Helical" evidence="10">
    <location>
        <begin position="284"/>
        <end position="302"/>
    </location>
</feature>
<dbReference type="PANTHER" id="PTHR11616:SF240">
    <property type="entry name" value="BLOATED TUBULES, ISOFORM B-RELATED"/>
    <property type="match status" value="1"/>
</dbReference>
<dbReference type="InterPro" id="IPR000175">
    <property type="entry name" value="Na/ntran_symport"/>
</dbReference>
<feature type="disulfide bond" evidence="9">
    <location>
        <begin position="205"/>
        <end position="214"/>
    </location>
</feature>
<evidence type="ECO:0000313" key="11">
    <source>
        <dbReference type="EMBL" id="KAI8042935.1"/>
    </source>
</evidence>
<keyword evidence="8" id="KW-0915">Sodium</keyword>
<dbReference type="GO" id="GO:0046872">
    <property type="term" value="F:metal ion binding"/>
    <property type="evidence" value="ECO:0007669"/>
    <property type="project" value="UniProtKB-KW"/>
</dbReference>
<keyword evidence="3" id="KW-0813">Transport</keyword>
<evidence type="ECO:0000256" key="9">
    <source>
        <dbReference type="PIRSR" id="PIRSR600175-2"/>
    </source>
</evidence>
<organism evidence="11 12">
    <name type="scientific">Drosophila gunungcola</name>
    <name type="common">fruit fly</name>
    <dbReference type="NCBI Taxonomy" id="103775"/>
    <lineage>
        <taxon>Eukaryota</taxon>
        <taxon>Metazoa</taxon>
        <taxon>Ecdysozoa</taxon>
        <taxon>Arthropoda</taxon>
        <taxon>Hexapoda</taxon>
        <taxon>Insecta</taxon>
        <taxon>Pterygota</taxon>
        <taxon>Neoptera</taxon>
        <taxon>Endopterygota</taxon>
        <taxon>Diptera</taxon>
        <taxon>Brachycera</taxon>
        <taxon>Muscomorpha</taxon>
        <taxon>Ephydroidea</taxon>
        <taxon>Drosophilidae</taxon>
        <taxon>Drosophila</taxon>
        <taxon>Sophophora</taxon>
    </lineage>
</organism>
<feature type="transmembrane region" description="Helical" evidence="10">
    <location>
        <begin position="570"/>
        <end position="589"/>
    </location>
</feature>
<feature type="binding site" evidence="8">
    <location>
        <position position="101"/>
    </location>
    <ligand>
        <name>Na(+)</name>
        <dbReference type="ChEBI" id="CHEBI:29101"/>
        <label>1</label>
    </ligand>
</feature>
<dbReference type="PANTHER" id="PTHR11616">
    <property type="entry name" value="SODIUM/CHLORIDE DEPENDENT TRANSPORTER"/>
    <property type="match status" value="1"/>
</dbReference>
<feature type="transmembrane region" description="Helical" evidence="10">
    <location>
        <begin position="91"/>
        <end position="108"/>
    </location>
</feature>
<evidence type="ECO:0000256" key="3">
    <source>
        <dbReference type="ARBA" id="ARBA00022448"/>
    </source>
</evidence>
<dbReference type="Proteomes" id="UP001059596">
    <property type="component" value="Unassembled WGS sequence"/>
</dbReference>
<keyword evidence="4 10" id="KW-0812">Transmembrane</keyword>
<keyword evidence="7 10" id="KW-0472">Membrane</keyword>
<dbReference type="OrthoDB" id="8041999at2759"/>
<keyword evidence="8" id="KW-0479">Metal-binding</keyword>
<evidence type="ECO:0000256" key="2">
    <source>
        <dbReference type="ARBA" id="ARBA00006459"/>
    </source>
</evidence>
<feature type="transmembrane region" description="Helical" evidence="10">
    <location>
        <begin position="426"/>
        <end position="445"/>
    </location>
</feature>
<evidence type="ECO:0000313" key="12">
    <source>
        <dbReference type="Proteomes" id="UP001059596"/>
    </source>
</evidence>
<feature type="transmembrane region" description="Helical" evidence="10">
    <location>
        <begin position="540"/>
        <end position="564"/>
    </location>
</feature>
<evidence type="ECO:0000256" key="8">
    <source>
        <dbReference type="PIRSR" id="PIRSR600175-1"/>
    </source>
</evidence>
<dbReference type="AlphaFoldDB" id="A0A9Q0BT44"/>
<accession>A0A9Q0BT44</accession>
<dbReference type="PRINTS" id="PR00176">
    <property type="entry name" value="NANEUSMPORT"/>
</dbReference>
<evidence type="ECO:0008006" key="13">
    <source>
        <dbReference type="Google" id="ProtNLM"/>
    </source>
</evidence>
<gene>
    <name evidence="11" type="ORF">M5D96_004258</name>
</gene>